<dbReference type="InterPro" id="IPR029044">
    <property type="entry name" value="Nucleotide-diphossugar_trans"/>
</dbReference>
<name>D8MBV8_BLAHO</name>
<dbReference type="PANTHER" id="PTHR11952:SF2">
    <property type="entry name" value="LD24639P"/>
    <property type="match status" value="1"/>
</dbReference>
<dbReference type="RefSeq" id="XP_012899595.1">
    <property type="nucleotide sequence ID" value="XM_013044141.1"/>
</dbReference>
<gene>
    <name evidence="2" type="ORF">GSBLH_T00005137001</name>
</gene>
<dbReference type="GeneID" id="24922117"/>
<organism evidence="2">
    <name type="scientific">Blastocystis hominis</name>
    <dbReference type="NCBI Taxonomy" id="12968"/>
    <lineage>
        <taxon>Eukaryota</taxon>
        <taxon>Sar</taxon>
        <taxon>Stramenopiles</taxon>
        <taxon>Bigyra</taxon>
        <taxon>Opalozoa</taxon>
        <taxon>Opalinata</taxon>
        <taxon>Blastocystidae</taxon>
        <taxon>Blastocystis</taxon>
    </lineage>
</organism>
<accession>D8MBV8</accession>
<dbReference type="AlphaFoldDB" id="D8MBV8"/>
<evidence type="ECO:0000256" key="1">
    <source>
        <dbReference type="ARBA" id="ARBA00010401"/>
    </source>
</evidence>
<dbReference type="InParanoid" id="D8MBV8"/>
<sequence>MLSGTIKGFIDVGLPSRIHSRCPLNLDKTIFRRFAESIIALEREILSTYRTEIHIPLLIMTNEFNRKHIESGFQANNFYGLQEDQIVFFSQGSFPYIDDEGSCLMREKYRVFLPLPCTPDCSVAQR</sequence>
<dbReference type="EMBL" id="FN668691">
    <property type="protein sequence ID" value="CBK25547.2"/>
    <property type="molecule type" value="Genomic_DNA"/>
</dbReference>
<dbReference type="InterPro" id="IPR039741">
    <property type="entry name" value="UDP-sugar_pyrophosphorylase"/>
</dbReference>
<dbReference type="PANTHER" id="PTHR11952">
    <property type="entry name" value="UDP- GLUCOSE PYROPHOSPHORYLASE"/>
    <property type="match status" value="1"/>
</dbReference>
<proteinExistence type="inferred from homology"/>
<evidence type="ECO:0000313" key="2">
    <source>
        <dbReference type="EMBL" id="CBK25547.2"/>
    </source>
</evidence>
<comment type="similarity">
    <text evidence="1">Belongs to the UDPGP type 1 family.</text>
</comment>
<protein>
    <submittedName>
        <fullName evidence="2">Uncharacterized protein</fullName>
    </submittedName>
</protein>
<evidence type="ECO:0000313" key="3">
    <source>
        <dbReference type="Proteomes" id="UP000008312"/>
    </source>
</evidence>
<dbReference type="Gene3D" id="3.90.550.10">
    <property type="entry name" value="Spore Coat Polysaccharide Biosynthesis Protein SpsA, Chain A"/>
    <property type="match status" value="1"/>
</dbReference>
<reference evidence="2" key="1">
    <citation type="submission" date="2010-02" db="EMBL/GenBank/DDBJ databases">
        <title>Sequencing and annotation of the Blastocystis hominis genome.</title>
        <authorList>
            <person name="Wincker P."/>
        </authorList>
    </citation>
    <scope>NUCLEOTIDE SEQUENCE</scope>
    <source>
        <strain evidence="2">Singapore isolate B</strain>
    </source>
</reference>
<keyword evidence="3" id="KW-1185">Reference proteome</keyword>
<dbReference type="SUPFAM" id="SSF53448">
    <property type="entry name" value="Nucleotide-diphospho-sugar transferases"/>
    <property type="match status" value="1"/>
</dbReference>
<dbReference type="GO" id="GO:0006048">
    <property type="term" value="P:UDP-N-acetylglucosamine biosynthetic process"/>
    <property type="evidence" value="ECO:0007669"/>
    <property type="project" value="TreeGrafter"/>
</dbReference>
<dbReference type="OrthoDB" id="532420at2759"/>
<dbReference type="GO" id="GO:0003977">
    <property type="term" value="F:UDP-N-acetylglucosamine diphosphorylase activity"/>
    <property type="evidence" value="ECO:0007669"/>
    <property type="project" value="TreeGrafter"/>
</dbReference>
<dbReference type="Proteomes" id="UP000008312">
    <property type="component" value="Unassembled WGS sequence"/>
</dbReference>